<feature type="modified residue" description="N6-carboxylysine" evidence="3 5">
    <location>
        <position position="146"/>
    </location>
</feature>
<feature type="binding site" evidence="4">
    <location>
        <position position="208"/>
    </location>
    <ligand>
        <name>Zn(2+)</name>
        <dbReference type="ChEBI" id="CHEBI:29105"/>
        <label>2</label>
    </ligand>
</feature>
<feature type="binding site" evidence="4">
    <location>
        <position position="179"/>
    </location>
    <ligand>
        <name>Zn(2+)</name>
        <dbReference type="ChEBI" id="CHEBI:29105"/>
        <label>2</label>
    </ligand>
</feature>
<feature type="binding site" description="via carbamate group" evidence="4">
    <location>
        <position position="146"/>
    </location>
    <ligand>
        <name>Zn(2+)</name>
        <dbReference type="ChEBI" id="CHEBI:29105"/>
        <label>1</label>
    </ligand>
</feature>
<gene>
    <name evidence="6" type="ORF">JL107_08375</name>
</gene>
<evidence type="ECO:0000313" key="6">
    <source>
        <dbReference type="EMBL" id="MBM9476453.1"/>
    </source>
</evidence>
<feature type="binding site" evidence="4">
    <location>
        <position position="22"/>
    </location>
    <ligand>
        <name>Zn(2+)</name>
        <dbReference type="ChEBI" id="CHEBI:29105"/>
        <label>1</label>
    </ligand>
</feature>
<comment type="caution">
    <text evidence="6">The sequence shown here is derived from an EMBL/GenBank/DDBJ whole genome shotgun (WGS) entry which is preliminary data.</text>
</comment>
<dbReference type="Gene3D" id="3.20.20.140">
    <property type="entry name" value="Metal-dependent hydrolases"/>
    <property type="match status" value="1"/>
</dbReference>
<dbReference type="Pfam" id="PF02126">
    <property type="entry name" value="PTE"/>
    <property type="match status" value="1"/>
</dbReference>
<dbReference type="PROSITE" id="PS51347">
    <property type="entry name" value="PHOSPHOTRIESTERASE_2"/>
    <property type="match status" value="1"/>
</dbReference>
<dbReference type="RefSeq" id="WP_205256564.1">
    <property type="nucleotide sequence ID" value="NZ_BAAAPV010000001.1"/>
</dbReference>
<dbReference type="SUPFAM" id="SSF51556">
    <property type="entry name" value="Metallo-dependent hydrolases"/>
    <property type="match status" value="1"/>
</dbReference>
<dbReference type="InterPro" id="IPR017947">
    <property type="entry name" value="AryldialkylPase_Zn-BS"/>
</dbReference>
<reference evidence="6" key="1">
    <citation type="submission" date="2021-01" db="EMBL/GenBank/DDBJ databases">
        <title>KCTC 19127 draft genome.</title>
        <authorList>
            <person name="An D."/>
        </authorList>
    </citation>
    <scope>NUCLEOTIDE SEQUENCE</scope>
    <source>
        <strain evidence="6">KCTC 19127</strain>
    </source>
</reference>
<keyword evidence="1 4" id="KW-0479">Metal-binding</keyword>
<feature type="binding site" evidence="4">
    <location>
        <position position="24"/>
    </location>
    <ligand>
        <name>Zn(2+)</name>
        <dbReference type="ChEBI" id="CHEBI:29105"/>
        <label>1</label>
    </ligand>
</feature>
<accession>A0A938YNS9</accession>
<evidence type="ECO:0000256" key="4">
    <source>
        <dbReference type="PIRSR" id="PIRSR601559-51"/>
    </source>
</evidence>
<dbReference type="GO" id="GO:0008270">
    <property type="term" value="F:zinc ion binding"/>
    <property type="evidence" value="ECO:0007669"/>
    <property type="project" value="InterPro"/>
</dbReference>
<evidence type="ECO:0000256" key="2">
    <source>
        <dbReference type="ARBA" id="ARBA00022801"/>
    </source>
</evidence>
<dbReference type="InterPro" id="IPR032466">
    <property type="entry name" value="Metal_Hydrolase"/>
</dbReference>
<dbReference type="EMBL" id="JAERWL010000007">
    <property type="protein sequence ID" value="MBM9476453.1"/>
    <property type="molecule type" value="Genomic_DNA"/>
</dbReference>
<organism evidence="6 7">
    <name type="scientific">Nakamurella flavida</name>
    <dbReference type="NCBI Taxonomy" id="363630"/>
    <lineage>
        <taxon>Bacteria</taxon>
        <taxon>Bacillati</taxon>
        <taxon>Actinomycetota</taxon>
        <taxon>Actinomycetes</taxon>
        <taxon>Nakamurellales</taxon>
        <taxon>Nakamurellaceae</taxon>
        <taxon>Nakamurella</taxon>
    </lineage>
</organism>
<dbReference type="Proteomes" id="UP000663801">
    <property type="component" value="Unassembled WGS sequence"/>
</dbReference>
<dbReference type="AlphaFoldDB" id="A0A938YNS9"/>
<comment type="similarity">
    <text evidence="5">Belongs to the metallo-dependent hydrolases superfamily. Phosphotriesterase family.</text>
</comment>
<comment type="cofactor">
    <cofactor evidence="4">
        <name>a divalent metal cation</name>
        <dbReference type="ChEBI" id="CHEBI:60240"/>
    </cofactor>
    <text evidence="4">Binds 2 divalent metal cations per subunit.</text>
</comment>
<dbReference type="PANTHER" id="PTHR10819:SF3">
    <property type="entry name" value="PHOSPHOTRIESTERASE-RELATED PROTEIN"/>
    <property type="match status" value="1"/>
</dbReference>
<feature type="binding site" evidence="4">
    <location>
        <position position="265"/>
    </location>
    <ligand>
        <name>Zn(2+)</name>
        <dbReference type="ChEBI" id="CHEBI:29105"/>
        <label>1</label>
    </ligand>
</feature>
<feature type="binding site" description="via carbamate group" evidence="4">
    <location>
        <position position="146"/>
    </location>
    <ligand>
        <name>Zn(2+)</name>
        <dbReference type="ChEBI" id="CHEBI:29105"/>
        <label>2</label>
    </ligand>
</feature>
<evidence type="ECO:0000256" key="5">
    <source>
        <dbReference type="PROSITE-ProRule" id="PRU00679"/>
    </source>
</evidence>
<proteinExistence type="inferred from homology"/>
<dbReference type="InterPro" id="IPR001559">
    <property type="entry name" value="Phosphotriesterase"/>
</dbReference>
<name>A0A938YNS9_9ACTN</name>
<dbReference type="GO" id="GO:0016788">
    <property type="term" value="F:hydrolase activity, acting on ester bonds"/>
    <property type="evidence" value="ECO:0007669"/>
    <property type="project" value="InterPro"/>
</dbReference>
<sequence length="324" mass="35503">MSTVDTVNGPVALEAIGRTLTHEHIFTKNPEIEEGWPDPEWEGEDAMVAKAVDTLDELKTLGIETIIDLTVPGLGRSIPRIQRVAAATAVNIVVATGYYTFNALPTFFQTHGPGLMVDMDDPMPAMFIRDLTTGIGDTGVKAVMIKVATDEPGLTPGVERVMGAAATAHLETGATITTHTHAREFRGRDQQEFFRSRGVPLEHVLIGHSGDSTDLDYLRELMDNGSTLGMDRFGMVSMRSDSERVDTVVRLVELGYAEKLTLSHDAGVFSINTPPSFRRRESPDWNHAHISRDILPQLRERGVSDADIDQMMITNAARILVGAR</sequence>
<protein>
    <submittedName>
        <fullName evidence="6">Phosphotriesterase-related protein</fullName>
    </submittedName>
</protein>
<evidence type="ECO:0000256" key="3">
    <source>
        <dbReference type="PIRSR" id="PIRSR601559-50"/>
    </source>
</evidence>
<keyword evidence="7" id="KW-1185">Reference proteome</keyword>
<evidence type="ECO:0000313" key="7">
    <source>
        <dbReference type="Proteomes" id="UP000663801"/>
    </source>
</evidence>
<dbReference type="PROSITE" id="PS01322">
    <property type="entry name" value="PHOSPHOTRIESTERASE_1"/>
    <property type="match status" value="1"/>
</dbReference>
<evidence type="ECO:0000256" key="1">
    <source>
        <dbReference type="ARBA" id="ARBA00022723"/>
    </source>
</evidence>
<dbReference type="PANTHER" id="PTHR10819">
    <property type="entry name" value="PHOSPHOTRIESTERASE-RELATED"/>
    <property type="match status" value="1"/>
</dbReference>
<keyword evidence="2" id="KW-0378">Hydrolase</keyword>